<dbReference type="PANTHER" id="PTHR48094">
    <property type="entry name" value="PROTEIN/NUCLEIC ACID DEGLYCASE DJ-1-RELATED"/>
    <property type="match status" value="1"/>
</dbReference>
<name>B7BBE6_9BACT</name>
<dbReference type="InterPro" id="IPR002818">
    <property type="entry name" value="DJ-1/PfpI"/>
</dbReference>
<dbReference type="InterPro" id="IPR050325">
    <property type="entry name" value="Prot/Nucl_acid_deglycase"/>
</dbReference>
<evidence type="ECO:0000259" key="1">
    <source>
        <dbReference type="Pfam" id="PF01965"/>
    </source>
</evidence>
<sequence length="196" mass="21223">MLHKGNKLTKKNYCITKIIIIMAKKVAVLAVNPVNGCGLFQYLEAFFENGISYKVFAVSNSKEIRTNSGITLVVDDVIANLKGHEDDFDAMVFSCGDAIPQFAQHAGESYNQDLMAVIAAFGQKEKIMIGHCAGAMLFDMAGAINGKMVAVHPLAKPAIQGGKATDNKSEIDGNIYTAQDENSIWTMMSQVLDALK</sequence>
<dbReference type="Proteomes" id="UP000005510">
    <property type="component" value="Unassembled WGS sequence"/>
</dbReference>
<dbReference type="AlphaFoldDB" id="B7BBE6"/>
<dbReference type="GO" id="GO:0005737">
    <property type="term" value="C:cytoplasm"/>
    <property type="evidence" value="ECO:0007669"/>
    <property type="project" value="TreeGrafter"/>
</dbReference>
<dbReference type="InterPro" id="IPR029062">
    <property type="entry name" value="Class_I_gatase-like"/>
</dbReference>
<dbReference type="PANTHER" id="PTHR48094:SF12">
    <property type="entry name" value="PARKINSON DISEASE PROTEIN 7 HOMOLOG"/>
    <property type="match status" value="1"/>
</dbReference>
<reference evidence="2 3" key="2">
    <citation type="submission" date="2008-10" db="EMBL/GenBank/DDBJ databases">
        <authorList>
            <person name="Fulton L."/>
            <person name="Clifton S."/>
            <person name="Fulton B."/>
            <person name="Xu J."/>
            <person name="Minx P."/>
            <person name="Pepin K.H."/>
            <person name="Johnson M."/>
            <person name="Bhonagiri V."/>
            <person name="Nash W.E."/>
            <person name="Mardis E.R."/>
            <person name="Wilson R.K."/>
        </authorList>
    </citation>
    <scope>NUCLEOTIDE SEQUENCE [LARGE SCALE GENOMIC DNA]</scope>
    <source>
        <strain evidence="2 3">DSM 18315</strain>
    </source>
</reference>
<reference evidence="2 3" key="1">
    <citation type="submission" date="2008-10" db="EMBL/GenBank/DDBJ databases">
        <title>Draft genome sequence of Parabacteroides johnsonii (DSM 18315).</title>
        <authorList>
            <person name="Sudarsanam P."/>
            <person name="Ley R."/>
            <person name="Guruge J."/>
            <person name="Turnbaugh P.J."/>
            <person name="Mahowald M."/>
            <person name="Liep D."/>
            <person name="Gordon J."/>
        </authorList>
    </citation>
    <scope>NUCLEOTIDE SEQUENCE [LARGE SCALE GENOMIC DNA]</scope>
    <source>
        <strain evidence="2 3">DSM 18315</strain>
    </source>
</reference>
<dbReference type="STRING" id="537006.PRABACTJOHN_02357"/>
<gene>
    <name evidence="2" type="ORF">PRABACTJOHN_02357</name>
</gene>
<dbReference type="Gene3D" id="3.40.50.880">
    <property type="match status" value="1"/>
</dbReference>
<proteinExistence type="predicted"/>
<evidence type="ECO:0000313" key="3">
    <source>
        <dbReference type="Proteomes" id="UP000005510"/>
    </source>
</evidence>
<comment type="caution">
    <text evidence="2">The sequence shown here is derived from an EMBL/GenBank/DDBJ whole genome shotgun (WGS) entry which is preliminary data.</text>
</comment>
<organism evidence="2 3">
    <name type="scientific">Parabacteroides johnsonii DSM 18315</name>
    <dbReference type="NCBI Taxonomy" id="537006"/>
    <lineage>
        <taxon>Bacteria</taxon>
        <taxon>Pseudomonadati</taxon>
        <taxon>Bacteroidota</taxon>
        <taxon>Bacteroidia</taxon>
        <taxon>Bacteroidales</taxon>
        <taxon>Tannerellaceae</taxon>
        <taxon>Parabacteroides</taxon>
    </lineage>
</organism>
<protein>
    <submittedName>
        <fullName evidence="2">DJ-1/PfpI family protein</fullName>
    </submittedName>
</protein>
<feature type="domain" description="DJ-1/PfpI" evidence="1">
    <location>
        <begin position="24"/>
        <end position="193"/>
    </location>
</feature>
<dbReference type="Pfam" id="PF01965">
    <property type="entry name" value="DJ-1_PfpI"/>
    <property type="match status" value="1"/>
</dbReference>
<dbReference type="SUPFAM" id="SSF52317">
    <property type="entry name" value="Class I glutamine amidotransferase-like"/>
    <property type="match status" value="1"/>
</dbReference>
<dbReference type="EMBL" id="ABYH01000265">
    <property type="protein sequence ID" value="EEC96247.1"/>
    <property type="molecule type" value="Genomic_DNA"/>
</dbReference>
<dbReference type="HOGENOM" id="CLU_1531124_0_0_10"/>
<accession>B7BBE6</accession>
<evidence type="ECO:0000313" key="2">
    <source>
        <dbReference type="EMBL" id="EEC96247.1"/>
    </source>
</evidence>